<evidence type="ECO:0000313" key="8">
    <source>
        <dbReference type="EMBL" id="ONG38156.1"/>
    </source>
</evidence>
<dbReference type="RefSeq" id="WP_076879075.1">
    <property type="nucleotide sequence ID" value="NZ_MLCN01000037.1"/>
</dbReference>
<dbReference type="GO" id="GO:0005886">
    <property type="term" value="C:plasma membrane"/>
    <property type="evidence" value="ECO:0007669"/>
    <property type="project" value="UniProtKB-SubCell"/>
</dbReference>
<keyword evidence="3 6" id="KW-0812">Transmembrane</keyword>
<name>A0A1S8CSH1_9GAMM</name>
<evidence type="ECO:0000256" key="5">
    <source>
        <dbReference type="ARBA" id="ARBA00023136"/>
    </source>
</evidence>
<organism evidence="8 9">
    <name type="scientific">Alkanindiges hydrocarboniclasticus</name>
    <dbReference type="NCBI Taxonomy" id="1907941"/>
    <lineage>
        <taxon>Bacteria</taxon>
        <taxon>Pseudomonadati</taxon>
        <taxon>Pseudomonadota</taxon>
        <taxon>Gammaproteobacteria</taxon>
        <taxon>Moraxellales</taxon>
        <taxon>Moraxellaceae</taxon>
        <taxon>Alkanindiges</taxon>
    </lineage>
</organism>
<feature type="domain" description="EamA" evidence="7">
    <location>
        <begin position="169"/>
        <end position="299"/>
    </location>
</feature>
<feature type="domain" description="EamA" evidence="7">
    <location>
        <begin position="19"/>
        <end position="151"/>
    </location>
</feature>
<dbReference type="Proteomes" id="UP000192132">
    <property type="component" value="Unassembled WGS sequence"/>
</dbReference>
<evidence type="ECO:0000256" key="4">
    <source>
        <dbReference type="ARBA" id="ARBA00022989"/>
    </source>
</evidence>
<dbReference type="InterPro" id="IPR050638">
    <property type="entry name" value="AA-Vitamin_Transporters"/>
</dbReference>
<keyword evidence="2" id="KW-1003">Cell membrane</keyword>
<evidence type="ECO:0000259" key="7">
    <source>
        <dbReference type="Pfam" id="PF00892"/>
    </source>
</evidence>
<dbReference type="InterPro" id="IPR037185">
    <property type="entry name" value="EmrE-like"/>
</dbReference>
<evidence type="ECO:0000256" key="3">
    <source>
        <dbReference type="ARBA" id="ARBA00022692"/>
    </source>
</evidence>
<dbReference type="PANTHER" id="PTHR32322">
    <property type="entry name" value="INNER MEMBRANE TRANSPORTER"/>
    <property type="match status" value="1"/>
</dbReference>
<feature type="transmembrane region" description="Helical" evidence="6">
    <location>
        <begin position="260"/>
        <end position="278"/>
    </location>
</feature>
<feature type="transmembrane region" description="Helical" evidence="6">
    <location>
        <begin position="78"/>
        <end position="96"/>
    </location>
</feature>
<feature type="transmembrane region" description="Helical" evidence="6">
    <location>
        <begin position="134"/>
        <end position="152"/>
    </location>
</feature>
<evidence type="ECO:0000256" key="6">
    <source>
        <dbReference type="SAM" id="Phobius"/>
    </source>
</evidence>
<reference evidence="8 9" key="1">
    <citation type="submission" date="2016-10" db="EMBL/GenBank/DDBJ databases">
        <title>Draft Genome sequence of Alkanindiges sp. strain H1.</title>
        <authorList>
            <person name="Subhash Y."/>
            <person name="Lee S."/>
        </authorList>
    </citation>
    <scope>NUCLEOTIDE SEQUENCE [LARGE SCALE GENOMIC DNA]</scope>
    <source>
        <strain evidence="8 9">H1</strain>
    </source>
</reference>
<protein>
    <submittedName>
        <fullName evidence="8">Multidrug DMT transporter</fullName>
    </submittedName>
</protein>
<keyword evidence="4 6" id="KW-1133">Transmembrane helix</keyword>
<accession>A0A1S8CSH1</accession>
<dbReference type="SUPFAM" id="SSF103481">
    <property type="entry name" value="Multidrug resistance efflux transporter EmrE"/>
    <property type="match status" value="2"/>
</dbReference>
<evidence type="ECO:0000256" key="2">
    <source>
        <dbReference type="ARBA" id="ARBA00022475"/>
    </source>
</evidence>
<keyword evidence="5 6" id="KW-0472">Membrane</keyword>
<feature type="transmembrane region" description="Helical" evidence="6">
    <location>
        <begin position="197"/>
        <end position="217"/>
    </location>
</feature>
<dbReference type="InterPro" id="IPR000620">
    <property type="entry name" value="EamA_dom"/>
</dbReference>
<keyword evidence="9" id="KW-1185">Reference proteome</keyword>
<comment type="caution">
    <text evidence="8">The sequence shown here is derived from an EMBL/GenBank/DDBJ whole genome shotgun (WGS) entry which is preliminary data.</text>
</comment>
<dbReference type="PANTHER" id="PTHR32322:SF18">
    <property type="entry name" value="S-ADENOSYLMETHIONINE_S-ADENOSYLHOMOCYSTEINE TRANSPORTER"/>
    <property type="match status" value="1"/>
</dbReference>
<feature type="transmembrane region" description="Helical" evidence="6">
    <location>
        <begin position="284"/>
        <end position="305"/>
    </location>
</feature>
<proteinExistence type="predicted"/>
<dbReference type="OrthoDB" id="4167046at2"/>
<feature type="transmembrane region" description="Helical" evidence="6">
    <location>
        <begin position="229"/>
        <end position="248"/>
    </location>
</feature>
<comment type="subcellular location">
    <subcellularLocation>
        <location evidence="1">Cell membrane</location>
        <topology evidence="1">Multi-pass membrane protein</topology>
    </subcellularLocation>
</comment>
<feature type="transmembrane region" description="Helical" evidence="6">
    <location>
        <begin position="41"/>
        <end position="66"/>
    </location>
</feature>
<feature type="transmembrane region" description="Helical" evidence="6">
    <location>
        <begin position="16"/>
        <end position="35"/>
    </location>
</feature>
<gene>
    <name evidence="8" type="ORF">BKE30_13020</name>
</gene>
<evidence type="ECO:0000256" key="1">
    <source>
        <dbReference type="ARBA" id="ARBA00004651"/>
    </source>
</evidence>
<evidence type="ECO:0000313" key="9">
    <source>
        <dbReference type="Proteomes" id="UP000192132"/>
    </source>
</evidence>
<dbReference type="AlphaFoldDB" id="A0A1S8CSH1"/>
<feature type="transmembrane region" description="Helical" evidence="6">
    <location>
        <begin position="108"/>
        <end position="127"/>
    </location>
</feature>
<dbReference type="EMBL" id="MLCN01000037">
    <property type="protein sequence ID" value="ONG38156.1"/>
    <property type="molecule type" value="Genomic_DNA"/>
</dbReference>
<sequence length="310" mass="33729">MALPHSSISQSPHQPAYVYLLPLAAVLIWSVNVIVTKLAVGAISALSISFYRWVLAFVLLSPFVLPKVWRQRQLIWPYLPKLAVLGLLGMLMYQGLSYEAAHTTSATNIGILNAMIPLFTIGIAAVLLNEKPTLFAITGGIISLTGITVLIAKGDLLDIIGGHVSSFHLGDLLMVVAVFCYAAYGVLTRLWQLPLDLLTNIYLQIGFGMLFHIPFVLHDGFSPINADNIWLVLYAGTLPSLVAPLVWVKSIQLIGPSRTSIFINLTPLLTAAIAVFYLNENWLGYHTLGAIMILGGVVMAQIGTARNTLR</sequence>
<dbReference type="Pfam" id="PF00892">
    <property type="entry name" value="EamA"/>
    <property type="match status" value="2"/>
</dbReference>
<feature type="transmembrane region" description="Helical" evidence="6">
    <location>
        <begin position="172"/>
        <end position="190"/>
    </location>
</feature>
<dbReference type="STRING" id="1907941.BKE30_13020"/>